<dbReference type="InterPro" id="IPR051598">
    <property type="entry name" value="TSUP/Inactive_protease-like"/>
</dbReference>
<feature type="transmembrane region" description="Helical" evidence="5">
    <location>
        <begin position="103"/>
        <end position="125"/>
    </location>
</feature>
<proteinExistence type="inferred from homology"/>
<comment type="caution">
    <text evidence="6">The sequence shown here is derived from an EMBL/GenBank/DDBJ whole genome shotgun (WGS) entry which is preliminary data.</text>
</comment>
<evidence type="ECO:0000256" key="4">
    <source>
        <dbReference type="ARBA" id="ARBA00023136"/>
    </source>
</evidence>
<evidence type="ECO:0000313" key="6">
    <source>
        <dbReference type="EMBL" id="CAG4883349.1"/>
    </source>
</evidence>
<accession>A0A916J376</accession>
<comment type="similarity">
    <text evidence="5">Belongs to the 4-toluene sulfonate uptake permease (TSUP) (TC 2.A.102) family.</text>
</comment>
<evidence type="ECO:0000256" key="1">
    <source>
        <dbReference type="ARBA" id="ARBA00004141"/>
    </source>
</evidence>
<name>A0A916J376_9PROT</name>
<gene>
    <name evidence="6" type="primary">yjnA</name>
    <name evidence="6" type="ORF">GTOL_11231</name>
</gene>
<dbReference type="GO" id="GO:0005886">
    <property type="term" value="C:plasma membrane"/>
    <property type="evidence" value="ECO:0007669"/>
    <property type="project" value="UniProtKB-SubCell"/>
</dbReference>
<feature type="transmembrane region" description="Helical" evidence="5">
    <location>
        <begin position="216"/>
        <end position="236"/>
    </location>
</feature>
<feature type="transmembrane region" description="Helical" evidence="5">
    <location>
        <begin position="192"/>
        <end position="209"/>
    </location>
</feature>
<sequence length="260" mass="27235">MHDWMYSLAGLLVGAMVGATGVGGGSVMTPLLILLMGVAPHTAVGTDLLYASLTKMVGVSVHHSEQRVDWQIVRRLATGSLPAAIATLLWMHLSQSSGVRSGVIIVALGIVLLITALTMVMRPYLNRLGKYLRITDPARFRKYQPILTVTAGAVLGFMVALTSIGAGALCAVMLLFLYPLRLTPAKLVATDLAHAIPLALVAGAGHILLGNVDFIMLGWLLLGSIPGIIIGAHFGGKLPDRLLQVAIAVVLGSVGLKLLG</sequence>
<dbReference type="RefSeq" id="WP_220635326.1">
    <property type="nucleotide sequence ID" value="NZ_CAJQUM010000001.1"/>
</dbReference>
<dbReference type="PANTHER" id="PTHR43701">
    <property type="entry name" value="MEMBRANE TRANSPORTER PROTEIN MJ0441-RELATED"/>
    <property type="match status" value="1"/>
</dbReference>
<dbReference type="InterPro" id="IPR002781">
    <property type="entry name" value="TM_pro_TauE-like"/>
</dbReference>
<evidence type="ECO:0000256" key="3">
    <source>
        <dbReference type="ARBA" id="ARBA00022989"/>
    </source>
</evidence>
<dbReference type="PANTHER" id="PTHR43701:SF2">
    <property type="entry name" value="MEMBRANE TRANSPORTER PROTEIN YJNA-RELATED"/>
    <property type="match status" value="1"/>
</dbReference>
<keyword evidence="5" id="KW-1003">Cell membrane</keyword>
<feature type="transmembrane region" description="Helical" evidence="5">
    <location>
        <begin position="72"/>
        <end position="91"/>
    </location>
</feature>
<dbReference type="EMBL" id="CAJQUM010000001">
    <property type="protein sequence ID" value="CAG4883349.1"/>
    <property type="molecule type" value="Genomic_DNA"/>
</dbReference>
<keyword evidence="4 5" id="KW-0472">Membrane</keyword>
<evidence type="ECO:0000313" key="7">
    <source>
        <dbReference type="Proteomes" id="UP000742786"/>
    </source>
</evidence>
<dbReference type="Pfam" id="PF01925">
    <property type="entry name" value="TauE"/>
    <property type="match status" value="1"/>
</dbReference>
<keyword evidence="3 5" id="KW-1133">Transmembrane helix</keyword>
<organism evidence="6 7">
    <name type="scientific">Georgfuchsia toluolica</name>
    <dbReference type="NCBI Taxonomy" id="424218"/>
    <lineage>
        <taxon>Bacteria</taxon>
        <taxon>Pseudomonadati</taxon>
        <taxon>Pseudomonadota</taxon>
        <taxon>Betaproteobacteria</taxon>
        <taxon>Nitrosomonadales</taxon>
        <taxon>Sterolibacteriaceae</taxon>
        <taxon>Georgfuchsia</taxon>
    </lineage>
</organism>
<feature type="transmembrane region" description="Helical" evidence="5">
    <location>
        <begin position="146"/>
        <end position="177"/>
    </location>
</feature>
<protein>
    <recommendedName>
        <fullName evidence="5">Probable membrane transporter protein</fullName>
    </recommendedName>
</protein>
<keyword evidence="2 5" id="KW-0812">Transmembrane</keyword>
<evidence type="ECO:0000256" key="5">
    <source>
        <dbReference type="RuleBase" id="RU363041"/>
    </source>
</evidence>
<dbReference type="AlphaFoldDB" id="A0A916J376"/>
<dbReference type="Proteomes" id="UP000742786">
    <property type="component" value="Unassembled WGS sequence"/>
</dbReference>
<evidence type="ECO:0000256" key="2">
    <source>
        <dbReference type="ARBA" id="ARBA00022692"/>
    </source>
</evidence>
<keyword evidence="7" id="KW-1185">Reference proteome</keyword>
<comment type="subcellular location">
    <subcellularLocation>
        <location evidence="5">Cell membrane</location>
        <topology evidence="5">Multi-pass membrane protein</topology>
    </subcellularLocation>
    <subcellularLocation>
        <location evidence="1">Membrane</location>
        <topology evidence="1">Multi-pass membrane protein</topology>
    </subcellularLocation>
</comment>
<reference evidence="6" key="1">
    <citation type="submission" date="2021-04" db="EMBL/GenBank/DDBJ databases">
        <authorList>
            <person name="Hornung B."/>
        </authorList>
    </citation>
    <scope>NUCLEOTIDE SEQUENCE</scope>
    <source>
        <strain evidence="6">G5G6</strain>
    </source>
</reference>